<keyword evidence="2" id="KW-1185">Reference proteome</keyword>
<accession>A0A915K7D4</accession>
<dbReference type="SMART" id="SM00257">
    <property type="entry name" value="LysM"/>
    <property type="match status" value="1"/>
</dbReference>
<dbReference type="InterPro" id="IPR018392">
    <property type="entry name" value="LysM"/>
</dbReference>
<sequence>MPDENVWYTVQVDDTIERIAAKLNVTPGQLRAMNKISGAILFPGQKLKLPSTAILSPSIVDYVQSSKNNVENCQIGAVTLGTKTQDDVEITTSFDEKPKFLKIKSKYFTKEYGTASGLLLITSNSIMFEPDLMHPLIVEHGAANYTVSVPLQALASVG</sequence>
<dbReference type="Gene3D" id="3.10.350.10">
    <property type="entry name" value="LysM domain"/>
    <property type="match status" value="1"/>
</dbReference>
<reference evidence="3" key="1">
    <citation type="submission" date="2022-11" db="UniProtKB">
        <authorList>
            <consortium name="WormBaseParasite"/>
        </authorList>
    </citation>
    <scope>IDENTIFICATION</scope>
</reference>
<name>A0A915K7D4_ROMCU</name>
<protein>
    <submittedName>
        <fullName evidence="3">LysM domain-containing protein</fullName>
    </submittedName>
</protein>
<dbReference type="Pfam" id="PF01476">
    <property type="entry name" value="LysM"/>
    <property type="match status" value="1"/>
</dbReference>
<dbReference type="SUPFAM" id="SSF54106">
    <property type="entry name" value="LysM domain"/>
    <property type="match status" value="1"/>
</dbReference>
<dbReference type="CDD" id="cd00118">
    <property type="entry name" value="LysM"/>
    <property type="match status" value="1"/>
</dbReference>
<proteinExistence type="predicted"/>
<feature type="domain" description="LysM" evidence="1">
    <location>
        <begin position="6"/>
        <end position="49"/>
    </location>
</feature>
<dbReference type="PROSITE" id="PS51782">
    <property type="entry name" value="LYSM"/>
    <property type="match status" value="1"/>
</dbReference>
<dbReference type="WBParaSite" id="nRc.2.0.1.t34253-RA">
    <property type="protein sequence ID" value="nRc.2.0.1.t34253-RA"/>
    <property type="gene ID" value="nRc.2.0.1.g34253"/>
</dbReference>
<organism evidence="2 3">
    <name type="scientific">Romanomermis culicivorax</name>
    <name type="common">Nematode worm</name>
    <dbReference type="NCBI Taxonomy" id="13658"/>
    <lineage>
        <taxon>Eukaryota</taxon>
        <taxon>Metazoa</taxon>
        <taxon>Ecdysozoa</taxon>
        <taxon>Nematoda</taxon>
        <taxon>Enoplea</taxon>
        <taxon>Dorylaimia</taxon>
        <taxon>Mermithida</taxon>
        <taxon>Mermithoidea</taxon>
        <taxon>Mermithidae</taxon>
        <taxon>Romanomermis</taxon>
    </lineage>
</organism>
<dbReference type="Proteomes" id="UP000887565">
    <property type="component" value="Unplaced"/>
</dbReference>
<evidence type="ECO:0000313" key="2">
    <source>
        <dbReference type="Proteomes" id="UP000887565"/>
    </source>
</evidence>
<dbReference type="InterPro" id="IPR036779">
    <property type="entry name" value="LysM_dom_sf"/>
</dbReference>
<dbReference type="AlphaFoldDB" id="A0A915K7D4"/>
<evidence type="ECO:0000313" key="3">
    <source>
        <dbReference type="WBParaSite" id="nRc.2.0.1.t34253-RA"/>
    </source>
</evidence>
<evidence type="ECO:0000259" key="1">
    <source>
        <dbReference type="PROSITE" id="PS51782"/>
    </source>
</evidence>